<dbReference type="GO" id="GO:0003886">
    <property type="term" value="F:DNA (cytosine-5-)-methyltransferase activity"/>
    <property type="evidence" value="ECO:0007669"/>
    <property type="project" value="UniProtKB-EC"/>
</dbReference>
<dbReference type="InterPro" id="IPR002052">
    <property type="entry name" value="DNA_methylase_N6_adenine_CS"/>
</dbReference>
<comment type="catalytic activity">
    <reaction evidence="6">
        <text>a 2'-deoxycytidine in DNA + S-adenosyl-L-methionine = a 5-methyl-2'-deoxycytidine in DNA + S-adenosyl-L-homocysteine + H(+)</text>
        <dbReference type="Rhea" id="RHEA:13681"/>
        <dbReference type="Rhea" id="RHEA-COMP:11369"/>
        <dbReference type="Rhea" id="RHEA-COMP:11370"/>
        <dbReference type="ChEBI" id="CHEBI:15378"/>
        <dbReference type="ChEBI" id="CHEBI:57856"/>
        <dbReference type="ChEBI" id="CHEBI:59789"/>
        <dbReference type="ChEBI" id="CHEBI:85452"/>
        <dbReference type="ChEBI" id="CHEBI:85454"/>
        <dbReference type="EC" id="2.1.1.37"/>
    </reaction>
</comment>
<dbReference type="InterPro" id="IPR018117">
    <property type="entry name" value="C5_DNA_meth_AS"/>
</dbReference>
<dbReference type="PANTHER" id="PTHR10629:SF52">
    <property type="entry name" value="DNA (CYTOSINE-5)-METHYLTRANSFERASE 1"/>
    <property type="match status" value="1"/>
</dbReference>
<evidence type="ECO:0000256" key="1">
    <source>
        <dbReference type="ARBA" id="ARBA00011975"/>
    </source>
</evidence>
<evidence type="ECO:0000256" key="2">
    <source>
        <dbReference type="ARBA" id="ARBA00022603"/>
    </source>
</evidence>
<dbReference type="PROSITE" id="PS00094">
    <property type="entry name" value="C5_MTASE_1"/>
    <property type="match status" value="1"/>
</dbReference>
<evidence type="ECO:0000256" key="4">
    <source>
        <dbReference type="ARBA" id="ARBA00022691"/>
    </source>
</evidence>
<dbReference type="EMBL" id="CP011376">
    <property type="protein sequence ID" value="AKG08179.1"/>
    <property type="molecule type" value="Genomic_DNA"/>
</dbReference>
<keyword evidence="3 7" id="KW-0808">Transferase</keyword>
<dbReference type="PANTHER" id="PTHR10629">
    <property type="entry name" value="CYTOSINE-SPECIFIC METHYLTRANSFERASE"/>
    <property type="match status" value="1"/>
</dbReference>
<organism evidence="8 9">
    <name type="scientific">Moraxella bovoculi</name>
    <dbReference type="NCBI Taxonomy" id="386891"/>
    <lineage>
        <taxon>Bacteria</taxon>
        <taxon>Pseudomonadati</taxon>
        <taxon>Pseudomonadota</taxon>
        <taxon>Gammaproteobacteria</taxon>
        <taxon>Moraxellales</taxon>
        <taxon>Moraxellaceae</taxon>
        <taxon>Moraxella</taxon>
    </lineage>
</organism>
<evidence type="ECO:0000256" key="6">
    <source>
        <dbReference type="ARBA" id="ARBA00047422"/>
    </source>
</evidence>
<keyword evidence="5" id="KW-0680">Restriction system</keyword>
<dbReference type="REBASE" id="111374">
    <property type="entry name" value="M.Mbo22581ORF8530P"/>
</dbReference>
<evidence type="ECO:0000313" key="8">
    <source>
        <dbReference type="EMBL" id="AKG08179.1"/>
    </source>
</evidence>
<evidence type="ECO:0000313" key="9">
    <source>
        <dbReference type="Proteomes" id="UP000077465"/>
    </source>
</evidence>
<dbReference type="PROSITE" id="PS00092">
    <property type="entry name" value="N6_MTASE"/>
    <property type="match status" value="1"/>
</dbReference>
<dbReference type="PROSITE" id="PS51679">
    <property type="entry name" value="SAM_MT_C5"/>
    <property type="match status" value="1"/>
</dbReference>
<gene>
    <name evidence="8" type="ORF">AAX06_08530</name>
</gene>
<protein>
    <recommendedName>
        <fullName evidence="1">DNA (cytosine-5-)-methyltransferase</fullName>
        <ecNumber evidence="1">2.1.1.37</ecNumber>
    </recommendedName>
</protein>
<reference evidence="8 9" key="1">
    <citation type="submission" date="2015-05" db="EMBL/GenBank/DDBJ databases">
        <authorList>
            <person name="Dickey A."/>
            <person name="Clawson M."/>
            <person name="Bono J."/>
            <person name="Loy J.D."/>
        </authorList>
    </citation>
    <scope>NUCLEOTIDE SEQUENCE [LARGE SCALE GENOMIC DNA]</scope>
    <source>
        <strain evidence="8 9">22581</strain>
    </source>
</reference>
<proteinExistence type="inferred from homology"/>
<evidence type="ECO:0000256" key="5">
    <source>
        <dbReference type="ARBA" id="ARBA00022747"/>
    </source>
</evidence>
<comment type="similarity">
    <text evidence="7">Belongs to the class I-like SAM-binding methyltransferase superfamily. C5-methyltransferase family.</text>
</comment>
<sequence>MINNTLTYISLFSSAGVGCFGFKQAGFECIATNEILPRRLQVQRHNQKCKYDSGYISGDIQNNETKQAIYQEIEKWQKLGNDKVDVVIATPPCQGMSVANHKKNDKDLDRNSLIVQSVETIKKINPRFFIFENVSAFWKTGCVNSNNGIIAIGDMILSELGGQYSIFYKIINFKNYGSFSSRTRTIVIGVERKLSQYISPLELFPDYQDEVLLKDVIGDMKPLGWGEYDSSDFFHSFRIYPEHMRAWIKGIKQGQSAFEQTDPLKIPHQIKDGKIVINASKNGDKYTRQKYDSVAPCIHTRNDQLASQNTVHPIDDRVFSIRELMKMMSIPNEFKWLDKELTELNALSFEHKRKLSKKEEMNIRQSIGEAVPTIIFRQIAEKIKLFMQKQKLSEKQIYQIIDEYQLQDTDNLINYIKKNRDNIDLSSLSSVIELANAKRQNNSAFFTNKFIINEIIKELPKFKKDEITILEPSVGSGNFLPLLFKLYDDIRKVNLIVVDIDKEMIKVLKVLYDKEYIPNNFNIEFICQNFMEFKINQPIDLIVGNPPFTKLTGIEINQYLPNNFNKNATNLAEFFLEKALSTADYVSFVMPKNLLNTPEYDLTRKLLSSYAIKNILDIGEKGFKGVLVETINILIAKNEKIGNVKIHSLTENIKNTKPQHYIFDSSLPYWVIYRDDFFDRVAKKLNFDVFNVFRDRQITNSNSSLKKKSNDDIRVIKSRNINDTGTQLLDIEDYDTFLSSENLEIMAVSKFLQRDDVYMTPNMTYKPRLMKKSKGYIVNGSVALLIPKSDFALTDEQMLYISSDEFREFYKIARNYQTRSLNIDTTSVYWFGIYQG</sequence>
<dbReference type="Gene3D" id="3.90.120.10">
    <property type="entry name" value="DNA Methylase, subunit A, domain 2"/>
    <property type="match status" value="1"/>
</dbReference>
<dbReference type="GO" id="GO:0032259">
    <property type="term" value="P:methylation"/>
    <property type="evidence" value="ECO:0007669"/>
    <property type="project" value="UniProtKB-KW"/>
</dbReference>
<dbReference type="Pfam" id="PF00145">
    <property type="entry name" value="DNA_methylase"/>
    <property type="match status" value="1"/>
</dbReference>
<dbReference type="EC" id="2.1.1.37" evidence="1"/>
<evidence type="ECO:0000256" key="3">
    <source>
        <dbReference type="ARBA" id="ARBA00022679"/>
    </source>
</evidence>
<dbReference type="InterPro" id="IPR029063">
    <property type="entry name" value="SAM-dependent_MTases_sf"/>
</dbReference>
<dbReference type="InterPro" id="IPR001525">
    <property type="entry name" value="C5_MeTfrase"/>
</dbReference>
<accession>A0AAC8PWJ3</accession>
<dbReference type="GO" id="GO:0003676">
    <property type="term" value="F:nucleic acid binding"/>
    <property type="evidence" value="ECO:0007669"/>
    <property type="project" value="InterPro"/>
</dbReference>
<dbReference type="RefSeq" id="WP_046696218.1">
    <property type="nucleotide sequence ID" value="NZ_CP011376.1"/>
</dbReference>
<evidence type="ECO:0000256" key="7">
    <source>
        <dbReference type="PROSITE-ProRule" id="PRU01016"/>
    </source>
</evidence>
<dbReference type="AlphaFoldDB" id="A0AAC8PWJ3"/>
<dbReference type="Proteomes" id="UP000077465">
    <property type="component" value="Chromosome"/>
</dbReference>
<dbReference type="Gene3D" id="3.40.50.150">
    <property type="entry name" value="Vaccinia Virus protein VP39"/>
    <property type="match status" value="2"/>
</dbReference>
<dbReference type="PRINTS" id="PR00507">
    <property type="entry name" value="N12N6MTFRASE"/>
</dbReference>
<dbReference type="GO" id="GO:0009307">
    <property type="term" value="P:DNA restriction-modification system"/>
    <property type="evidence" value="ECO:0007669"/>
    <property type="project" value="UniProtKB-KW"/>
</dbReference>
<keyword evidence="4 7" id="KW-0949">S-adenosyl-L-methionine</keyword>
<dbReference type="CDD" id="cd02440">
    <property type="entry name" value="AdoMet_MTases"/>
    <property type="match status" value="1"/>
</dbReference>
<feature type="active site" evidence="7">
    <location>
        <position position="93"/>
    </location>
</feature>
<name>A0AAC8PWJ3_9GAMM</name>
<keyword evidence="2 7" id="KW-0489">Methyltransferase</keyword>
<dbReference type="SUPFAM" id="SSF53335">
    <property type="entry name" value="S-adenosyl-L-methionine-dependent methyltransferases"/>
    <property type="match status" value="2"/>
</dbReference>
<dbReference type="InterPro" id="IPR050390">
    <property type="entry name" value="C5-Methyltransferase"/>
</dbReference>